<proteinExistence type="predicted"/>
<reference evidence="1" key="1">
    <citation type="journal article" date="2020" name="Nature">
        <title>Giant virus diversity and host interactions through global metagenomics.</title>
        <authorList>
            <person name="Schulz F."/>
            <person name="Roux S."/>
            <person name="Paez-Espino D."/>
            <person name="Jungbluth S."/>
            <person name="Walsh D.A."/>
            <person name="Denef V.J."/>
            <person name="McMahon K.D."/>
            <person name="Konstantinidis K.T."/>
            <person name="Eloe-Fadrosh E.A."/>
            <person name="Kyrpides N.C."/>
            <person name="Woyke T."/>
        </authorList>
    </citation>
    <scope>NUCLEOTIDE SEQUENCE</scope>
    <source>
        <strain evidence="1">GVMAG-M-3300009161-52</strain>
    </source>
</reference>
<organism evidence="1">
    <name type="scientific">viral metagenome</name>
    <dbReference type="NCBI Taxonomy" id="1070528"/>
    <lineage>
        <taxon>unclassified sequences</taxon>
        <taxon>metagenomes</taxon>
        <taxon>organismal metagenomes</taxon>
    </lineage>
</organism>
<protein>
    <submittedName>
        <fullName evidence="1">Uncharacterized protein</fullName>
    </submittedName>
</protein>
<accession>A0A6C0EY08</accession>
<name>A0A6C0EY08_9ZZZZ</name>
<sequence length="90" mass="10339">MEEIKVQVQGTPYVRTNTINNIKISINRIVLFKSVSVSVNLLEDNKLIENKFFDIKGDDYIAWGNDDNYIVNYVLGKLNMSRSNVNISIQ</sequence>
<dbReference type="AlphaFoldDB" id="A0A6C0EY08"/>
<dbReference type="EMBL" id="MN738983">
    <property type="protein sequence ID" value="QHT34036.1"/>
    <property type="molecule type" value="Genomic_DNA"/>
</dbReference>
<evidence type="ECO:0000313" key="1">
    <source>
        <dbReference type="EMBL" id="QHT34036.1"/>
    </source>
</evidence>